<evidence type="ECO:0000313" key="2">
    <source>
        <dbReference type="EMBL" id="MFC2995935.1"/>
    </source>
</evidence>
<reference evidence="5" key="3">
    <citation type="journal article" date="2019" name="Int. J. Syst. Evol. Microbiol.">
        <title>The Global Catalogue of Microorganisms (GCM) 10K type strain sequencing project: providing services to taxonomists for standard genome sequencing and annotation.</title>
        <authorList>
            <consortium name="The Broad Institute Genomics Platform"/>
            <consortium name="The Broad Institute Genome Sequencing Center for Infectious Disease"/>
            <person name="Wu L."/>
            <person name="Ma J."/>
        </authorList>
    </citation>
    <scope>NUCLEOTIDE SEQUENCE [LARGE SCALE GENOMIC DNA]</scope>
    <source>
        <strain evidence="5">KCTC 62575</strain>
    </source>
</reference>
<dbReference type="EMBL" id="JBHRSF010000044">
    <property type="protein sequence ID" value="MFC2995935.1"/>
    <property type="molecule type" value="Genomic_DNA"/>
</dbReference>
<dbReference type="Gene3D" id="3.40.50.1110">
    <property type="entry name" value="SGNH hydrolase"/>
    <property type="match status" value="1"/>
</dbReference>
<evidence type="ECO:0000313" key="3">
    <source>
        <dbReference type="EMBL" id="RFC83906.1"/>
    </source>
</evidence>
<name>A0A371YR01_9GAMM</name>
<reference evidence="2" key="4">
    <citation type="submission" date="2024-09" db="EMBL/GenBank/DDBJ databases">
        <authorList>
            <person name="Sun Q."/>
            <person name="Mori K."/>
        </authorList>
    </citation>
    <scope>NUCLEOTIDE SEQUENCE</scope>
    <source>
        <strain evidence="2">KCTC 62575</strain>
    </source>
</reference>
<gene>
    <name evidence="2" type="ORF">ACFODO_11760</name>
    <name evidence="3" type="ORF">C9E89_008875</name>
</gene>
<evidence type="ECO:0000313" key="5">
    <source>
        <dbReference type="Proteomes" id="UP001595455"/>
    </source>
</evidence>
<reference evidence="3 4" key="2">
    <citation type="submission" date="2018-08" db="EMBL/GenBank/DDBJ databases">
        <title>The draft genome of Acinetobacter sichuanensis strain WCHAc060041.</title>
        <authorList>
            <person name="Qin J."/>
            <person name="Feng Y."/>
            <person name="Zong Z."/>
        </authorList>
    </citation>
    <scope>NUCLEOTIDE SEQUENCE [LARGE SCALE GENOMIC DNA]</scope>
    <source>
        <strain evidence="3 4">WCHAc060041</strain>
    </source>
</reference>
<dbReference type="InterPro" id="IPR036514">
    <property type="entry name" value="SGNH_hydro_sf"/>
</dbReference>
<reference evidence="2" key="1">
    <citation type="journal article" date="2014" name="Int. J. Syst. Evol. Microbiol.">
        <title>Complete genome of a new Firmicutes species belonging to the dominant human colonic microbiota ('Ruminococcus bicirculans') reveals two chromosomes and a selective capacity to utilize plant glucans.</title>
        <authorList>
            <consortium name="NISC Comparative Sequencing Program"/>
            <person name="Wegmann U."/>
            <person name="Louis P."/>
            <person name="Goesmann A."/>
            <person name="Henrissat B."/>
            <person name="Duncan S.H."/>
            <person name="Flint H.J."/>
        </authorList>
    </citation>
    <scope>NUCLEOTIDE SEQUENCE</scope>
    <source>
        <strain evidence="2">KCTC 62575</strain>
    </source>
</reference>
<dbReference type="Proteomes" id="UP000240957">
    <property type="component" value="Unassembled WGS sequence"/>
</dbReference>
<dbReference type="OrthoDB" id="9804395at2"/>
<keyword evidence="3" id="KW-0378">Hydrolase</keyword>
<evidence type="ECO:0000313" key="4">
    <source>
        <dbReference type="Proteomes" id="UP000240957"/>
    </source>
</evidence>
<dbReference type="InterPro" id="IPR013830">
    <property type="entry name" value="SGNH_hydro"/>
</dbReference>
<organism evidence="3 4">
    <name type="scientific">Acinetobacter sichuanensis</name>
    <dbReference type="NCBI Taxonomy" id="2136183"/>
    <lineage>
        <taxon>Bacteria</taxon>
        <taxon>Pseudomonadati</taxon>
        <taxon>Pseudomonadota</taxon>
        <taxon>Gammaproteobacteria</taxon>
        <taxon>Moraxellales</taxon>
        <taxon>Moraxellaceae</taxon>
        <taxon>Acinetobacter</taxon>
    </lineage>
</organism>
<proteinExistence type="predicted"/>
<dbReference type="SUPFAM" id="SSF52266">
    <property type="entry name" value="SGNH hydrolase"/>
    <property type="match status" value="1"/>
</dbReference>
<dbReference type="Proteomes" id="UP001595455">
    <property type="component" value="Unassembled WGS sequence"/>
</dbReference>
<dbReference type="CDD" id="cd01836">
    <property type="entry name" value="FeeA_FeeB_like"/>
    <property type="match status" value="1"/>
</dbReference>
<protein>
    <submittedName>
        <fullName evidence="3">SGNH/GDSL hydrolase family protein</fullName>
    </submittedName>
</protein>
<dbReference type="RefSeq" id="WP_107007893.1">
    <property type="nucleotide sequence ID" value="NZ_JBHRSF010000044.1"/>
</dbReference>
<evidence type="ECO:0000259" key="1">
    <source>
        <dbReference type="Pfam" id="PF13472"/>
    </source>
</evidence>
<accession>A0A371YR01</accession>
<dbReference type="GO" id="GO:0016788">
    <property type="term" value="F:hydrolase activity, acting on ester bonds"/>
    <property type="evidence" value="ECO:0007669"/>
    <property type="project" value="UniProtKB-ARBA"/>
</dbReference>
<dbReference type="Pfam" id="PF13472">
    <property type="entry name" value="Lipase_GDSL_2"/>
    <property type="match status" value="1"/>
</dbReference>
<sequence>MFNRPIDVLCSPVLLAQGLYTLLSVSGRLAEPLGARKGVLGNAELKPLRILITGDSAAAGVGVDQQVDALAGQIVHHLQDTFYCEWELHAKSGFTSKDIYQYLDIMPQCTFDIAVVSIGANDVTKPLLLSHWSKRLNALHQIFKDKFAVKYMIYTSLPPMHLFPAIPQPLRYFLGETARQFNDVLNKKFAEQKDSTVLSIDIPFDAAYMATDGYHPSAAGYQIWAASVAELVKNMHEHKFTPSVQNEEI</sequence>
<feature type="domain" description="SGNH hydrolase-type esterase" evidence="1">
    <location>
        <begin position="54"/>
        <end position="223"/>
    </location>
</feature>
<dbReference type="AlphaFoldDB" id="A0A371YR01"/>
<keyword evidence="5" id="KW-1185">Reference proteome</keyword>
<comment type="caution">
    <text evidence="3">The sequence shown here is derived from an EMBL/GenBank/DDBJ whole genome shotgun (WGS) entry which is preliminary data.</text>
</comment>
<dbReference type="EMBL" id="PYIX02000011">
    <property type="protein sequence ID" value="RFC83906.1"/>
    <property type="molecule type" value="Genomic_DNA"/>
</dbReference>